<accession>A0ACB6QVI7</accession>
<evidence type="ECO:0000313" key="1">
    <source>
        <dbReference type="EMBL" id="KAF2470895.1"/>
    </source>
</evidence>
<evidence type="ECO:0000313" key="2">
    <source>
        <dbReference type="Proteomes" id="UP000799755"/>
    </source>
</evidence>
<sequence>MLLSSGFFNHIVYTDEAHVDLTSQAQGRITREQGTRDLLENIKERSPLKVSRGKFTERGLQSHASLGVDCHSNNAGSVVSEARLGLQNARCNFNQYYHDQGKTPSRLPDSLSVEAAFNLATIKGAEAARLETEVGKIAVGMRADLVVWDALSPAMVAAAQHDPVAAVILHSSPADIELVLVDGVVRKQDGKLLRVSVDEFAIQPVGKEKLEWREIAKEIVKSREKIQKNMDEIDFVQGKQGLMKLFGVDGAKFVDLD</sequence>
<organism evidence="1 2">
    <name type="scientific">Lindgomyces ingoldianus</name>
    <dbReference type="NCBI Taxonomy" id="673940"/>
    <lineage>
        <taxon>Eukaryota</taxon>
        <taxon>Fungi</taxon>
        <taxon>Dikarya</taxon>
        <taxon>Ascomycota</taxon>
        <taxon>Pezizomycotina</taxon>
        <taxon>Dothideomycetes</taxon>
        <taxon>Pleosporomycetidae</taxon>
        <taxon>Pleosporales</taxon>
        <taxon>Lindgomycetaceae</taxon>
        <taxon>Lindgomyces</taxon>
    </lineage>
</organism>
<dbReference type="Proteomes" id="UP000799755">
    <property type="component" value="Unassembled WGS sequence"/>
</dbReference>
<dbReference type="EMBL" id="MU003506">
    <property type="protein sequence ID" value="KAF2470895.1"/>
    <property type="molecule type" value="Genomic_DNA"/>
</dbReference>
<name>A0ACB6QVI7_9PLEO</name>
<reference evidence="1" key="1">
    <citation type="journal article" date="2020" name="Stud. Mycol.">
        <title>101 Dothideomycetes genomes: a test case for predicting lifestyles and emergence of pathogens.</title>
        <authorList>
            <person name="Haridas S."/>
            <person name="Albert R."/>
            <person name="Binder M."/>
            <person name="Bloem J."/>
            <person name="Labutti K."/>
            <person name="Salamov A."/>
            <person name="Andreopoulos B."/>
            <person name="Baker S."/>
            <person name="Barry K."/>
            <person name="Bills G."/>
            <person name="Bluhm B."/>
            <person name="Cannon C."/>
            <person name="Castanera R."/>
            <person name="Culley D."/>
            <person name="Daum C."/>
            <person name="Ezra D."/>
            <person name="Gonzalez J."/>
            <person name="Henrissat B."/>
            <person name="Kuo A."/>
            <person name="Liang C."/>
            <person name="Lipzen A."/>
            <person name="Lutzoni F."/>
            <person name="Magnuson J."/>
            <person name="Mondo S."/>
            <person name="Nolan M."/>
            <person name="Ohm R."/>
            <person name="Pangilinan J."/>
            <person name="Park H.-J."/>
            <person name="Ramirez L."/>
            <person name="Alfaro M."/>
            <person name="Sun H."/>
            <person name="Tritt A."/>
            <person name="Yoshinaga Y."/>
            <person name="Zwiers L.-H."/>
            <person name="Turgeon B."/>
            <person name="Goodwin S."/>
            <person name="Spatafora J."/>
            <person name="Crous P."/>
            <person name="Grigoriev I."/>
        </authorList>
    </citation>
    <scope>NUCLEOTIDE SEQUENCE</scope>
    <source>
        <strain evidence="1">ATCC 200398</strain>
    </source>
</reference>
<comment type="caution">
    <text evidence="1">The sequence shown here is derived from an EMBL/GenBank/DDBJ whole genome shotgun (WGS) entry which is preliminary data.</text>
</comment>
<keyword evidence="2" id="KW-1185">Reference proteome</keyword>
<gene>
    <name evidence="1" type="ORF">BDR25DRAFT_368574</name>
</gene>
<protein>
    <submittedName>
        <fullName evidence="1">Uncharacterized protein</fullName>
    </submittedName>
</protein>
<proteinExistence type="predicted"/>